<dbReference type="Proteomes" id="UP000326041">
    <property type="component" value="Chromosome"/>
</dbReference>
<sequence>MGRELLAKARLHPIESETDDPALPTELTA</sequence>
<accession>A0ABX6B6R0</accession>
<evidence type="ECO:0000256" key="1">
    <source>
        <dbReference type="SAM" id="MobiDB-lite"/>
    </source>
</evidence>
<evidence type="ECO:0000313" key="2">
    <source>
        <dbReference type="EMBL" id="QEV09947.1"/>
    </source>
</evidence>
<reference evidence="2 3" key="1">
    <citation type="submission" date="2017-09" db="EMBL/GenBank/DDBJ databases">
        <authorList>
            <person name="Lee N."/>
            <person name="Cho B.-K."/>
        </authorList>
    </citation>
    <scope>NUCLEOTIDE SEQUENCE [LARGE SCALE GENOMIC DNA]</scope>
    <source>
        <strain evidence="2 3">ATCC 13879</strain>
    </source>
</reference>
<feature type="region of interest" description="Disordered" evidence="1">
    <location>
        <begin position="1"/>
        <end position="29"/>
    </location>
</feature>
<gene>
    <name evidence="2" type="ORF">CP972_00205</name>
</gene>
<dbReference type="EMBL" id="CP023697">
    <property type="protein sequence ID" value="QEV09947.1"/>
    <property type="molecule type" value="Genomic_DNA"/>
</dbReference>
<proteinExistence type="predicted"/>
<keyword evidence="3" id="KW-1185">Reference proteome</keyword>
<name>A0ABX6B6R0_9ACTN</name>
<organism evidence="2 3">
    <name type="scientific">Streptomyces prasinus</name>
    <dbReference type="NCBI Taxonomy" id="67345"/>
    <lineage>
        <taxon>Bacteria</taxon>
        <taxon>Bacillati</taxon>
        <taxon>Actinomycetota</taxon>
        <taxon>Actinomycetes</taxon>
        <taxon>Kitasatosporales</taxon>
        <taxon>Streptomycetaceae</taxon>
        <taxon>Streptomyces</taxon>
    </lineage>
</organism>
<evidence type="ECO:0000313" key="3">
    <source>
        <dbReference type="Proteomes" id="UP000326041"/>
    </source>
</evidence>
<feature type="compositionally biased region" description="Basic and acidic residues" evidence="1">
    <location>
        <begin position="1"/>
        <end position="15"/>
    </location>
</feature>
<protein>
    <submittedName>
        <fullName evidence="2">Uncharacterized protein</fullName>
    </submittedName>
</protein>